<dbReference type="SUPFAM" id="SSF52540">
    <property type="entry name" value="P-loop containing nucleoside triphosphate hydrolases"/>
    <property type="match status" value="2"/>
</dbReference>
<dbReference type="GO" id="GO:0005524">
    <property type="term" value="F:ATP binding"/>
    <property type="evidence" value="ECO:0007669"/>
    <property type="project" value="UniProtKB-UniRule"/>
</dbReference>
<evidence type="ECO:0000256" key="9">
    <source>
        <dbReference type="ARBA" id="ARBA00049563"/>
    </source>
</evidence>
<dbReference type="HAMAP" id="MF_00185">
    <property type="entry name" value="IPP_trans"/>
    <property type="match status" value="1"/>
</dbReference>
<evidence type="ECO:0000256" key="3">
    <source>
        <dbReference type="ARBA" id="ARBA00005842"/>
    </source>
</evidence>
<comment type="subunit">
    <text evidence="10">Monomer.</text>
</comment>
<dbReference type="AlphaFoldDB" id="A0A1F6NE34"/>
<dbReference type="Gene3D" id="3.40.50.300">
    <property type="entry name" value="P-loop containing nucleotide triphosphate hydrolases"/>
    <property type="match status" value="1"/>
</dbReference>
<feature type="site" description="Interaction with substrate tRNA" evidence="10">
    <location>
        <position position="117"/>
    </location>
</feature>
<comment type="function">
    <text evidence="2 10 12">Catalyzes the transfer of a dimethylallyl group onto the adenine at position 37 in tRNAs that read codons beginning with uridine, leading to the formation of N6-(dimethylallyl)adenosine (i(6)A).</text>
</comment>
<evidence type="ECO:0000256" key="5">
    <source>
        <dbReference type="ARBA" id="ARBA00022694"/>
    </source>
</evidence>
<dbReference type="STRING" id="1798697.A2373_03490"/>
<evidence type="ECO:0000313" key="15">
    <source>
        <dbReference type="Proteomes" id="UP000176300"/>
    </source>
</evidence>
<dbReference type="Gene3D" id="1.10.20.140">
    <property type="match status" value="1"/>
</dbReference>
<evidence type="ECO:0000256" key="11">
    <source>
        <dbReference type="RuleBase" id="RU003783"/>
    </source>
</evidence>
<keyword evidence="4 10" id="KW-0808">Transferase</keyword>
<dbReference type="GO" id="GO:0006400">
    <property type="term" value="P:tRNA modification"/>
    <property type="evidence" value="ECO:0007669"/>
    <property type="project" value="TreeGrafter"/>
</dbReference>
<feature type="site" description="Interaction with substrate tRNA" evidence="10">
    <location>
        <position position="140"/>
    </location>
</feature>
<sequence length="314" mass="36661">MNSEINKKPKLIVLLGPTACGKTSWSLRLAKKFNGDIISADSRQVYKDMNIGTAKEPGEWLRIGLRKTFFVQDIPHHLIDFLDPGKQFTISEFRDKALKYVKLAVKNRRQPFVVGGTGLYISALVDNFKIPKIPANKKLRNSLSEKSIDELFELLTLIDTESAKKIDKKNKRRVIRALEVSILSGEPFSKQKIKGEQLFNCLKIGIETDREVLYKRIDERVDQMIKDGLEQEVKKLVDKKYIWELPSMSGIGYRQFKDYFDGKISLKQVVENLKKETRRYAKRQLTWFRRDKDIKWCKTYEEAEELVCRFLECK</sequence>
<accession>A0A1F6NE34</accession>
<comment type="caution">
    <text evidence="14">The sequence shown here is derived from an EMBL/GenBank/DDBJ whole genome shotgun (WGS) entry which is preliminary data.</text>
</comment>
<feature type="binding site" evidence="10">
    <location>
        <begin position="18"/>
        <end position="23"/>
    </location>
    <ligand>
        <name>substrate</name>
    </ligand>
</feature>
<comment type="cofactor">
    <cofactor evidence="1 10">
        <name>Mg(2+)</name>
        <dbReference type="ChEBI" id="CHEBI:18420"/>
    </cofactor>
</comment>
<evidence type="ECO:0000256" key="4">
    <source>
        <dbReference type="ARBA" id="ARBA00022679"/>
    </source>
</evidence>
<keyword evidence="8 10" id="KW-0460">Magnesium</keyword>
<evidence type="ECO:0000256" key="12">
    <source>
        <dbReference type="RuleBase" id="RU003784"/>
    </source>
</evidence>
<dbReference type="Proteomes" id="UP000176300">
    <property type="component" value="Unassembled WGS sequence"/>
</dbReference>
<organism evidence="14 15">
    <name type="scientific">Candidatus Magasanikbacteria bacterium RIFOXYB1_FULL_40_15</name>
    <dbReference type="NCBI Taxonomy" id="1798697"/>
    <lineage>
        <taxon>Bacteria</taxon>
        <taxon>Candidatus Magasanikiibacteriota</taxon>
    </lineage>
</organism>
<comment type="catalytic activity">
    <reaction evidence="9 10 11">
        <text>adenosine(37) in tRNA + dimethylallyl diphosphate = N(6)-dimethylallyladenosine(37) in tRNA + diphosphate</text>
        <dbReference type="Rhea" id="RHEA:26482"/>
        <dbReference type="Rhea" id="RHEA-COMP:10162"/>
        <dbReference type="Rhea" id="RHEA-COMP:10375"/>
        <dbReference type="ChEBI" id="CHEBI:33019"/>
        <dbReference type="ChEBI" id="CHEBI:57623"/>
        <dbReference type="ChEBI" id="CHEBI:74411"/>
        <dbReference type="ChEBI" id="CHEBI:74415"/>
        <dbReference type="EC" id="2.5.1.75"/>
    </reaction>
</comment>
<proteinExistence type="inferred from homology"/>
<dbReference type="EMBL" id="MFQS01000051">
    <property type="protein sequence ID" value="OGH82069.1"/>
    <property type="molecule type" value="Genomic_DNA"/>
</dbReference>
<dbReference type="InterPro" id="IPR027417">
    <property type="entry name" value="P-loop_NTPase"/>
</dbReference>
<evidence type="ECO:0000256" key="7">
    <source>
        <dbReference type="ARBA" id="ARBA00022840"/>
    </source>
</evidence>
<evidence type="ECO:0000256" key="8">
    <source>
        <dbReference type="ARBA" id="ARBA00022842"/>
    </source>
</evidence>
<feature type="region of interest" description="Interaction with substrate tRNA" evidence="10">
    <location>
        <begin position="41"/>
        <end position="44"/>
    </location>
</feature>
<dbReference type="PANTHER" id="PTHR11088">
    <property type="entry name" value="TRNA DIMETHYLALLYLTRANSFERASE"/>
    <property type="match status" value="1"/>
</dbReference>
<keyword evidence="6 10" id="KW-0547">Nucleotide-binding</keyword>
<dbReference type="GO" id="GO:0052381">
    <property type="term" value="F:tRNA dimethylallyltransferase activity"/>
    <property type="evidence" value="ECO:0007669"/>
    <property type="project" value="UniProtKB-UniRule"/>
</dbReference>
<dbReference type="InterPro" id="IPR018022">
    <property type="entry name" value="IPT"/>
</dbReference>
<evidence type="ECO:0000256" key="10">
    <source>
        <dbReference type="HAMAP-Rule" id="MF_00185"/>
    </source>
</evidence>
<evidence type="ECO:0000313" key="14">
    <source>
        <dbReference type="EMBL" id="OGH82069.1"/>
    </source>
</evidence>
<protein>
    <recommendedName>
        <fullName evidence="10">tRNA dimethylallyltransferase</fullName>
        <ecNumber evidence="10">2.5.1.75</ecNumber>
    </recommendedName>
    <alternativeName>
        <fullName evidence="10">Dimethylallyl diphosphate:tRNA dimethylallyltransferase</fullName>
        <shortName evidence="10">DMAPP:tRNA dimethylallyltransferase</shortName>
        <shortName evidence="10">DMATase</shortName>
    </alternativeName>
    <alternativeName>
        <fullName evidence="10">Isopentenyl-diphosphate:tRNA isopentenyltransferase</fullName>
        <shortName evidence="10">IPP transferase</shortName>
        <shortName evidence="10">IPPT</shortName>
        <shortName evidence="10">IPTase</shortName>
    </alternativeName>
</protein>
<gene>
    <name evidence="10" type="primary">miaA</name>
    <name evidence="14" type="ORF">A2373_03490</name>
</gene>
<dbReference type="Pfam" id="PF01715">
    <property type="entry name" value="IPPT"/>
    <property type="match status" value="1"/>
</dbReference>
<keyword evidence="5 10" id="KW-0819">tRNA processing</keyword>
<dbReference type="InterPro" id="IPR039657">
    <property type="entry name" value="Dimethylallyltransferase"/>
</dbReference>
<evidence type="ECO:0000256" key="13">
    <source>
        <dbReference type="RuleBase" id="RU003785"/>
    </source>
</evidence>
<reference evidence="14 15" key="1">
    <citation type="journal article" date="2016" name="Nat. Commun.">
        <title>Thousands of microbial genomes shed light on interconnected biogeochemical processes in an aquifer system.</title>
        <authorList>
            <person name="Anantharaman K."/>
            <person name="Brown C.T."/>
            <person name="Hug L.A."/>
            <person name="Sharon I."/>
            <person name="Castelle C.J."/>
            <person name="Probst A.J."/>
            <person name="Thomas B.C."/>
            <person name="Singh A."/>
            <person name="Wilkins M.J."/>
            <person name="Karaoz U."/>
            <person name="Brodie E.L."/>
            <person name="Williams K.H."/>
            <person name="Hubbard S.S."/>
            <person name="Banfield J.F."/>
        </authorList>
    </citation>
    <scope>NUCLEOTIDE SEQUENCE [LARGE SCALE GENOMIC DNA]</scope>
</reference>
<evidence type="ECO:0000256" key="2">
    <source>
        <dbReference type="ARBA" id="ARBA00003213"/>
    </source>
</evidence>
<evidence type="ECO:0000256" key="1">
    <source>
        <dbReference type="ARBA" id="ARBA00001946"/>
    </source>
</evidence>
<keyword evidence="7 10" id="KW-0067">ATP-binding</keyword>
<dbReference type="PANTHER" id="PTHR11088:SF60">
    <property type="entry name" value="TRNA DIMETHYLALLYLTRANSFERASE"/>
    <property type="match status" value="1"/>
</dbReference>
<dbReference type="NCBIfam" id="TIGR00174">
    <property type="entry name" value="miaA"/>
    <property type="match status" value="1"/>
</dbReference>
<dbReference type="EC" id="2.5.1.75" evidence="10"/>
<comment type="similarity">
    <text evidence="3 10 13">Belongs to the IPP transferase family.</text>
</comment>
<feature type="binding site" evidence="10">
    <location>
        <begin position="16"/>
        <end position="23"/>
    </location>
    <ligand>
        <name>ATP</name>
        <dbReference type="ChEBI" id="CHEBI:30616"/>
    </ligand>
</feature>
<evidence type="ECO:0000256" key="6">
    <source>
        <dbReference type="ARBA" id="ARBA00022741"/>
    </source>
</evidence>
<comment type="caution">
    <text evidence="10">Lacks conserved residue(s) required for the propagation of feature annotation.</text>
</comment>
<name>A0A1F6NE34_9BACT</name>